<reference evidence="1" key="1">
    <citation type="submission" date="2019-08" db="EMBL/GenBank/DDBJ databases">
        <title>Genome sequence of Clostridiales bacterium MT110.</title>
        <authorList>
            <person name="Cao J."/>
        </authorList>
    </citation>
    <scope>NUCLEOTIDE SEQUENCE</scope>
    <source>
        <strain evidence="1">MT110</strain>
    </source>
</reference>
<evidence type="ECO:0000313" key="2">
    <source>
        <dbReference type="Proteomes" id="UP000594014"/>
    </source>
</evidence>
<organism evidence="1 2">
    <name type="scientific">Anoxybacterium hadale</name>
    <dbReference type="NCBI Taxonomy" id="3408580"/>
    <lineage>
        <taxon>Bacteria</taxon>
        <taxon>Bacillati</taxon>
        <taxon>Bacillota</taxon>
        <taxon>Clostridia</taxon>
        <taxon>Peptostreptococcales</taxon>
        <taxon>Anaerovoracaceae</taxon>
        <taxon>Anoxybacterium</taxon>
    </lineage>
</organism>
<accession>A0ACD1A8G1</accession>
<name>A0ACD1A8G1_9FIRM</name>
<dbReference type="EMBL" id="CP042469">
    <property type="protein sequence ID" value="QOX62711.1"/>
    <property type="molecule type" value="Genomic_DNA"/>
</dbReference>
<gene>
    <name evidence="1" type="ORF">FRZ06_04790</name>
</gene>
<dbReference type="Proteomes" id="UP000594014">
    <property type="component" value="Chromosome"/>
</dbReference>
<sequence>MFEAKGENMENIFRTGNAKSISTKILLILTLMVIGITVLIGTFSIVEHRKEVIAQKAGKSEAIGSIVAANTNPEKLKALIASDKETDYYPEIKQVLSDIKTATDVKYLVVVASNPEDKTMRYLAEGQKADDNPDDIFPFNTTTAYSDFFKNEKDGDIFESAFEKGEVYNYGMYEDADFGYLMTVFIPILDANGKTVAMVGVDLDANDIVREANELMYLLIGIAAAGILIMVITSRYLIKRTIILPLKNLVAASDSLAAGDVNATVDSSQDDEIGQLASAFRKMIEHIREQAGAAEQIAAGDLNVALLPKSDKDILSISLLNVVKELSLLTEETGELTKAALEGNLSARGNADALRGGYQKILGEVNSVMDAIITPLQICAGYMENISKGEIPEPIINEYYGDFDRIKGSINSCIMAVNLLVEDMNSLSMAAIEGHLSSRADTAGHSGKFLEVVEGVNATLDTIAGPLQMAASYLSEIGKGQIPERITDSYRGDFNSIKDSINSCIDGLDGLVEGKQVLARMSQNDYTARVEGNYQGIFSETAASINHVGSHINHVIDIIKRVADGDLSDLETLLADGVRNENDALMPSIVQMIETIKDLIEETVILSENAVRGNLSARGNSEKFSGEYGNVINGINRTLEAIIEPIREASDVLKEVAKGNLNTKMNGSYHGDHAEIKHALNGTVENLQSYVGEISSVLADMGNGNLDQSITAEYKGDFVEIKDSLNNISNSLSHALREISQAADEVASGARQVSDASQALSQGTTEQASTLEELTASITEIANQTRQNAVSANQANEFSENAKTNGQKGNEQMREMLGSMEDISASSTNISKIIKVIDDIAFQTNILALNAAVEAARAGQHGKGFAVVAEEVRNLAARSAAAARETTELIEGSIGRVENGTALANATAAALSEIASGIEKSADLIGSISDASSEQAAGIEQINVGIRQIAQVVQNNSATAEESAAASEELSGQAEILKQMVGRFQLKKTAAYQIDTVERLFTDTEANKNSSDPYGKMKAKPGFLPMDQENNKY</sequence>
<protein>
    <submittedName>
        <fullName evidence="1">HAMP domain-containing protein</fullName>
    </submittedName>
</protein>
<evidence type="ECO:0000313" key="1">
    <source>
        <dbReference type="EMBL" id="QOX62711.1"/>
    </source>
</evidence>
<keyword evidence="2" id="KW-1185">Reference proteome</keyword>
<proteinExistence type="predicted"/>